<dbReference type="PANTHER" id="PTHR34131">
    <property type="entry name" value="(RAP ANNOTATION RELEASE2) GALACTOSE-BINDING LIKE DOMAIN CONTAINING PROTEIN"/>
    <property type="match status" value="1"/>
</dbReference>
<organism evidence="1 2">
    <name type="scientific">Zea mays</name>
    <name type="common">Maize</name>
    <dbReference type="NCBI Taxonomy" id="4577"/>
    <lineage>
        <taxon>Eukaryota</taxon>
        <taxon>Viridiplantae</taxon>
        <taxon>Streptophyta</taxon>
        <taxon>Embryophyta</taxon>
        <taxon>Tracheophyta</taxon>
        <taxon>Spermatophyta</taxon>
        <taxon>Magnoliopsida</taxon>
        <taxon>Liliopsida</taxon>
        <taxon>Poales</taxon>
        <taxon>Poaceae</taxon>
        <taxon>PACMAD clade</taxon>
        <taxon>Panicoideae</taxon>
        <taxon>Andropogonodae</taxon>
        <taxon>Andropogoneae</taxon>
        <taxon>Tripsacinae</taxon>
        <taxon>Zea</taxon>
    </lineage>
</organism>
<sequence>MSLPTTQDLVLDAERVNDSTFRCYVYCLHFFALEVCPVLLIDEEPDNRCIRLLSCKLEGSLLMEAHNEKFLGKGFLQQQVTRFDASTAYIRCYNRVWGSNS</sequence>
<evidence type="ECO:0000313" key="1">
    <source>
        <dbReference type="EnsemblPlants" id="Zm00001eb006030_P001"/>
    </source>
</evidence>
<dbReference type="InterPro" id="IPR018971">
    <property type="entry name" value="DUF1997"/>
</dbReference>
<dbReference type="Gramene" id="Zm00001eb006030_T001">
    <property type="protein sequence ID" value="Zm00001eb006030_P001"/>
    <property type="gene ID" value="Zm00001eb006030"/>
</dbReference>
<reference evidence="1" key="2">
    <citation type="submission" date="2019-07" db="EMBL/GenBank/DDBJ databases">
        <authorList>
            <person name="Seetharam A."/>
            <person name="Woodhouse M."/>
            <person name="Cannon E."/>
        </authorList>
    </citation>
    <scope>NUCLEOTIDE SEQUENCE [LARGE SCALE GENOMIC DNA]</scope>
    <source>
        <strain evidence="1">cv. B73</strain>
    </source>
</reference>
<name>A0A804LEQ2_MAIZE</name>
<reference evidence="2" key="1">
    <citation type="submission" date="2015-12" db="EMBL/GenBank/DDBJ databases">
        <title>Update maize B73 reference genome by single molecule sequencing technologies.</title>
        <authorList>
            <consortium name="Maize Genome Sequencing Project"/>
            <person name="Ware D."/>
        </authorList>
    </citation>
    <scope>NUCLEOTIDE SEQUENCE [LARGE SCALE GENOMIC DNA]</scope>
    <source>
        <strain evidence="2">cv. B73</strain>
    </source>
</reference>
<dbReference type="Proteomes" id="UP000007305">
    <property type="component" value="Chromosome 1"/>
</dbReference>
<dbReference type="PANTHER" id="PTHR34131:SF3">
    <property type="entry name" value="(RAP ANNOTATION RELEASE2) GALACTOSE-BINDING LIKE DOMAIN CONTAINING PROTEIN"/>
    <property type="match status" value="1"/>
</dbReference>
<dbReference type="AlphaFoldDB" id="A0A804LEQ2"/>
<dbReference type="EnsemblPlants" id="Zm00001eb006030_T001">
    <property type="protein sequence ID" value="Zm00001eb006030_P001"/>
    <property type="gene ID" value="Zm00001eb006030"/>
</dbReference>
<accession>A0A804LEQ2</accession>
<keyword evidence="2" id="KW-1185">Reference proteome</keyword>
<protein>
    <submittedName>
        <fullName evidence="1">Uncharacterized protein</fullName>
    </submittedName>
</protein>
<proteinExistence type="predicted"/>
<dbReference type="Pfam" id="PF09366">
    <property type="entry name" value="DUF1997"/>
    <property type="match status" value="1"/>
</dbReference>
<reference evidence="1" key="3">
    <citation type="submission" date="2021-05" db="UniProtKB">
        <authorList>
            <consortium name="EnsemblPlants"/>
        </authorList>
    </citation>
    <scope>IDENTIFICATION</scope>
    <source>
        <strain evidence="1">cv. B73</strain>
    </source>
</reference>
<dbReference type="InParanoid" id="A0A804LEQ2"/>
<evidence type="ECO:0000313" key="2">
    <source>
        <dbReference type="Proteomes" id="UP000007305"/>
    </source>
</evidence>